<dbReference type="EMBL" id="HACM01010719">
    <property type="protein sequence ID" value="CRZ11161.1"/>
    <property type="molecule type" value="Transcribed_RNA"/>
</dbReference>
<evidence type="ECO:0000313" key="1">
    <source>
        <dbReference type="EMBL" id="CRZ11161.1"/>
    </source>
</evidence>
<organism evidence="1">
    <name type="scientific">Spongospora subterranea</name>
    <dbReference type="NCBI Taxonomy" id="70186"/>
    <lineage>
        <taxon>Eukaryota</taxon>
        <taxon>Sar</taxon>
        <taxon>Rhizaria</taxon>
        <taxon>Endomyxa</taxon>
        <taxon>Phytomyxea</taxon>
        <taxon>Plasmodiophorida</taxon>
        <taxon>Plasmodiophoridae</taxon>
        <taxon>Spongospora</taxon>
    </lineage>
</organism>
<proteinExistence type="predicted"/>
<reference evidence="1" key="1">
    <citation type="submission" date="2015-04" db="EMBL/GenBank/DDBJ databases">
        <title>The genome sequence of the plant pathogenic Rhizarian Plasmodiophora brassicae reveals insights in its biotrophic life cycle and the origin of chitin synthesis.</title>
        <authorList>
            <person name="Schwelm A."/>
            <person name="Fogelqvist J."/>
            <person name="Knaust A."/>
            <person name="Julke S."/>
            <person name="Lilja T."/>
            <person name="Dhandapani V."/>
            <person name="Bonilla-Rosso G."/>
            <person name="Karlsson M."/>
            <person name="Shevchenko A."/>
            <person name="Choi S.R."/>
            <person name="Kim H.G."/>
            <person name="Park J.Y."/>
            <person name="Lim Y.P."/>
            <person name="Ludwig-Muller J."/>
            <person name="Dixelius C."/>
        </authorList>
    </citation>
    <scope>NUCLEOTIDE SEQUENCE</scope>
    <source>
        <tissue evidence="1">Potato root galls</tissue>
    </source>
</reference>
<name>A0A0H5RBH6_9EUKA</name>
<dbReference type="AlphaFoldDB" id="A0A0H5RBH6"/>
<accession>A0A0H5RBH6</accession>
<feature type="non-terminal residue" evidence="1">
    <location>
        <position position="1"/>
    </location>
</feature>
<protein>
    <submittedName>
        <fullName evidence="1">Uncharacterized protein</fullName>
    </submittedName>
</protein>
<sequence length="103" mass="11446">DDLGLLPIRRFRRTPNNTEVVGRESLVVYQWSSVVAVLCFRGCAVTVCYIVRDCSTGEAVAAPSVYYNTGPLLLHLHFHIINIADDRIRRQHLPGGLAADLNV</sequence>